<feature type="region of interest" description="Disordered" evidence="1">
    <location>
        <begin position="80"/>
        <end position="110"/>
    </location>
</feature>
<keyword evidence="4" id="KW-1185">Reference proteome</keyword>
<dbReference type="EMBL" id="VFLP01000069">
    <property type="protein sequence ID" value="TRX89362.1"/>
    <property type="molecule type" value="Genomic_DNA"/>
</dbReference>
<organism evidence="3 4">
    <name type="scientific">Xylaria flabelliformis</name>
    <dbReference type="NCBI Taxonomy" id="2512241"/>
    <lineage>
        <taxon>Eukaryota</taxon>
        <taxon>Fungi</taxon>
        <taxon>Dikarya</taxon>
        <taxon>Ascomycota</taxon>
        <taxon>Pezizomycotina</taxon>
        <taxon>Sordariomycetes</taxon>
        <taxon>Xylariomycetidae</taxon>
        <taxon>Xylariales</taxon>
        <taxon>Xylariaceae</taxon>
        <taxon>Xylaria</taxon>
    </lineage>
</organism>
<accession>A0A553HN25</accession>
<keyword evidence="2" id="KW-0732">Signal</keyword>
<evidence type="ECO:0000313" key="4">
    <source>
        <dbReference type="Proteomes" id="UP000319160"/>
    </source>
</evidence>
<gene>
    <name evidence="3" type="ORF">FHL15_009799</name>
</gene>
<evidence type="ECO:0000313" key="3">
    <source>
        <dbReference type="EMBL" id="TRX89362.1"/>
    </source>
</evidence>
<feature type="signal peptide" evidence="2">
    <location>
        <begin position="1"/>
        <end position="19"/>
    </location>
</feature>
<comment type="caution">
    <text evidence="3">The sequence shown here is derived from an EMBL/GenBank/DDBJ whole genome shotgun (WGS) entry which is preliminary data.</text>
</comment>
<evidence type="ECO:0000256" key="1">
    <source>
        <dbReference type="SAM" id="MobiDB-lite"/>
    </source>
</evidence>
<feature type="chain" id="PRO_5021763585" description="Chitin-binding type-2 domain-containing protein" evidence="2">
    <location>
        <begin position="20"/>
        <end position="110"/>
    </location>
</feature>
<name>A0A553HN25_9PEZI</name>
<evidence type="ECO:0008006" key="5">
    <source>
        <dbReference type="Google" id="ProtNLM"/>
    </source>
</evidence>
<dbReference type="AlphaFoldDB" id="A0A553HN25"/>
<dbReference type="OrthoDB" id="4751404at2759"/>
<proteinExistence type="predicted"/>
<evidence type="ECO:0000256" key="2">
    <source>
        <dbReference type="SAM" id="SignalP"/>
    </source>
</evidence>
<protein>
    <recommendedName>
        <fullName evidence="5">Chitin-binding type-2 domain-containing protein</fullName>
    </recommendedName>
</protein>
<sequence length="110" mass="11455">MKTSALLAISLAALATSTALPARRSPNPATCRHPKGVYDICDTEHSFVRCNGHEAILVADCKLDASSYCRVVDGRARCDGETAPDLADEVPSCEANPPAAPSASGELTRG</sequence>
<dbReference type="Proteomes" id="UP000319160">
    <property type="component" value="Unassembled WGS sequence"/>
</dbReference>
<reference evidence="4" key="1">
    <citation type="submission" date="2019-06" db="EMBL/GenBank/DDBJ databases">
        <title>Draft genome sequence of the griseofulvin-producing fungus Xylaria cubensis strain G536.</title>
        <authorList>
            <person name="Mead M.E."/>
            <person name="Raja H.A."/>
            <person name="Steenwyk J.L."/>
            <person name="Knowles S.L."/>
            <person name="Oberlies N.H."/>
            <person name="Rokas A."/>
        </authorList>
    </citation>
    <scope>NUCLEOTIDE SEQUENCE [LARGE SCALE GENOMIC DNA]</scope>
    <source>
        <strain evidence="4">G536</strain>
    </source>
</reference>